<dbReference type="AlphaFoldDB" id="A0A1F6NJH0"/>
<gene>
    <name evidence="2" type="ORF">A2373_02640</name>
</gene>
<name>A0A1F6NJH0_9BACT</name>
<reference evidence="2 3" key="1">
    <citation type="journal article" date="2016" name="Nat. Commun.">
        <title>Thousands of microbial genomes shed light on interconnected biogeochemical processes in an aquifer system.</title>
        <authorList>
            <person name="Anantharaman K."/>
            <person name="Brown C.T."/>
            <person name="Hug L.A."/>
            <person name="Sharon I."/>
            <person name="Castelle C.J."/>
            <person name="Probst A.J."/>
            <person name="Thomas B.C."/>
            <person name="Singh A."/>
            <person name="Wilkins M.J."/>
            <person name="Karaoz U."/>
            <person name="Brodie E.L."/>
            <person name="Williams K.H."/>
            <person name="Hubbard S.S."/>
            <person name="Banfield J.F."/>
        </authorList>
    </citation>
    <scope>NUCLEOTIDE SEQUENCE [LARGE SCALE GENOMIC DNA]</scope>
</reference>
<sequence length="192" mass="22065">MKKQNSIISIFSLIILVLLAIVVASLFVFFKTKPEQKAVNLNNIQKTENVEVDEKKQIGVVIEGSKYNTYRNEEFGFEFEFPKDWEVREAFFKNYYSIFNIVLKPKTGQTVFFPILINVVLPKFADNAFKHDTVVDNATIDGINGIVYKYEEDGIKKASYVFSLGENKIILGSDLGEVEVFNEFVKSFKFLK</sequence>
<evidence type="ECO:0000256" key="1">
    <source>
        <dbReference type="SAM" id="Phobius"/>
    </source>
</evidence>
<feature type="transmembrane region" description="Helical" evidence="1">
    <location>
        <begin position="7"/>
        <end position="30"/>
    </location>
</feature>
<comment type="caution">
    <text evidence="2">The sequence shown here is derived from an EMBL/GenBank/DDBJ whole genome shotgun (WGS) entry which is preliminary data.</text>
</comment>
<organism evidence="2 3">
    <name type="scientific">Candidatus Magasanikbacteria bacterium RIFOXYB1_FULL_40_15</name>
    <dbReference type="NCBI Taxonomy" id="1798697"/>
    <lineage>
        <taxon>Bacteria</taxon>
        <taxon>Candidatus Magasanikiibacteriota</taxon>
    </lineage>
</organism>
<evidence type="ECO:0000313" key="3">
    <source>
        <dbReference type="Proteomes" id="UP000176300"/>
    </source>
</evidence>
<keyword evidence="1" id="KW-0472">Membrane</keyword>
<keyword evidence="1" id="KW-1133">Transmembrane helix</keyword>
<dbReference type="Proteomes" id="UP000176300">
    <property type="component" value="Unassembled WGS sequence"/>
</dbReference>
<evidence type="ECO:0000313" key="2">
    <source>
        <dbReference type="EMBL" id="OGH84117.1"/>
    </source>
</evidence>
<dbReference type="EMBL" id="MFQS01000001">
    <property type="protein sequence ID" value="OGH84117.1"/>
    <property type="molecule type" value="Genomic_DNA"/>
</dbReference>
<accession>A0A1F6NJH0</accession>
<proteinExistence type="predicted"/>
<protein>
    <recommendedName>
        <fullName evidence="4">PsbP C-terminal domain-containing protein</fullName>
    </recommendedName>
</protein>
<keyword evidence="1" id="KW-0812">Transmembrane</keyword>
<evidence type="ECO:0008006" key="4">
    <source>
        <dbReference type="Google" id="ProtNLM"/>
    </source>
</evidence>